<evidence type="ECO:0000313" key="2">
    <source>
        <dbReference type="EMBL" id="TFW11721.1"/>
    </source>
</evidence>
<gene>
    <name evidence="2" type="ORF">EGY25_06475</name>
</gene>
<dbReference type="Proteomes" id="UP000298216">
    <property type="component" value="Unassembled WGS sequence"/>
</dbReference>
<dbReference type="EMBL" id="SPVH01000006">
    <property type="protein sequence ID" value="TFW11721.1"/>
    <property type="molecule type" value="Genomic_DNA"/>
</dbReference>
<evidence type="ECO:0000313" key="3">
    <source>
        <dbReference type="Proteomes" id="UP000298216"/>
    </source>
</evidence>
<keyword evidence="3" id="KW-1185">Reference proteome</keyword>
<sequence length="102" mass="11542">MARLIRHQRPRDVVGWNGEPAFAQRLNRAFAAHRFEPSKVALYENRPICGPDRKMIGFRVNAVSQSRDLGDGLVRSPLPPRLSPQLDDGPLRHAIQDHDAIQ</sequence>
<protein>
    <submittedName>
        <fullName evidence="2">Uncharacterized protein</fullName>
    </submittedName>
</protein>
<name>A0A4Y9RTZ9_9CAUL</name>
<feature type="compositionally biased region" description="Basic and acidic residues" evidence="1">
    <location>
        <begin position="89"/>
        <end position="102"/>
    </location>
</feature>
<comment type="caution">
    <text evidence="2">The sequence shown here is derived from an EMBL/GenBank/DDBJ whole genome shotgun (WGS) entry which is preliminary data.</text>
</comment>
<reference evidence="2 3" key="1">
    <citation type="submission" date="2019-03" db="EMBL/GenBank/DDBJ databases">
        <title>Draft genome of Brevundimonas sp. a heavy metal resistant soil bacteria.</title>
        <authorList>
            <person name="Soto J."/>
        </authorList>
    </citation>
    <scope>NUCLEOTIDE SEQUENCE [LARGE SCALE GENOMIC DNA]</scope>
    <source>
        <strain evidence="2 3">B-10</strain>
    </source>
</reference>
<organism evidence="2 3">
    <name type="scientific">Brevundimonas intermedia</name>
    <dbReference type="NCBI Taxonomy" id="74315"/>
    <lineage>
        <taxon>Bacteria</taxon>
        <taxon>Pseudomonadati</taxon>
        <taxon>Pseudomonadota</taxon>
        <taxon>Alphaproteobacteria</taxon>
        <taxon>Caulobacterales</taxon>
        <taxon>Caulobacteraceae</taxon>
        <taxon>Brevundimonas</taxon>
    </lineage>
</organism>
<feature type="region of interest" description="Disordered" evidence="1">
    <location>
        <begin position="69"/>
        <end position="102"/>
    </location>
</feature>
<evidence type="ECO:0000256" key="1">
    <source>
        <dbReference type="SAM" id="MobiDB-lite"/>
    </source>
</evidence>
<accession>A0A4Y9RTZ9</accession>
<dbReference type="AlphaFoldDB" id="A0A4Y9RTZ9"/>
<proteinExistence type="predicted"/>